<evidence type="ECO:0000313" key="2">
    <source>
        <dbReference type="Proteomes" id="UP001596500"/>
    </source>
</evidence>
<dbReference type="Gene3D" id="3.30.530.20">
    <property type="match status" value="1"/>
</dbReference>
<dbReference type="CDD" id="cd07812">
    <property type="entry name" value="SRPBCC"/>
    <property type="match status" value="1"/>
</dbReference>
<reference evidence="2" key="1">
    <citation type="journal article" date="2019" name="Int. J. Syst. Evol. Microbiol.">
        <title>The Global Catalogue of Microorganisms (GCM) 10K type strain sequencing project: providing services to taxonomists for standard genome sequencing and annotation.</title>
        <authorList>
            <consortium name="The Broad Institute Genomics Platform"/>
            <consortium name="The Broad Institute Genome Sequencing Center for Infectious Disease"/>
            <person name="Wu L."/>
            <person name="Ma J."/>
        </authorList>
    </citation>
    <scope>NUCLEOTIDE SEQUENCE [LARGE SCALE GENOMIC DNA]</scope>
    <source>
        <strain evidence="2">CGMCC 1.12942</strain>
    </source>
</reference>
<dbReference type="Pfam" id="PF10604">
    <property type="entry name" value="Polyketide_cyc2"/>
    <property type="match status" value="1"/>
</dbReference>
<accession>A0ABW2RGG9</accession>
<evidence type="ECO:0000313" key="1">
    <source>
        <dbReference type="EMBL" id="MFC7440092.1"/>
    </source>
</evidence>
<protein>
    <submittedName>
        <fullName evidence="1">SRPBCC family protein</fullName>
    </submittedName>
</protein>
<dbReference type="EMBL" id="JBHTBW010000006">
    <property type="protein sequence ID" value="MFC7440092.1"/>
    <property type="molecule type" value="Genomic_DNA"/>
</dbReference>
<dbReference type="RefSeq" id="WP_379863305.1">
    <property type="nucleotide sequence ID" value="NZ_JBHTBW010000006.1"/>
</dbReference>
<proteinExistence type="predicted"/>
<comment type="caution">
    <text evidence="1">The sequence shown here is derived from an EMBL/GenBank/DDBJ whole genome shotgun (WGS) entry which is preliminary data.</text>
</comment>
<organism evidence="1 2">
    <name type="scientific">Laceyella putida</name>
    <dbReference type="NCBI Taxonomy" id="110101"/>
    <lineage>
        <taxon>Bacteria</taxon>
        <taxon>Bacillati</taxon>
        <taxon>Bacillota</taxon>
        <taxon>Bacilli</taxon>
        <taxon>Bacillales</taxon>
        <taxon>Thermoactinomycetaceae</taxon>
        <taxon>Laceyella</taxon>
    </lineage>
</organism>
<dbReference type="InterPro" id="IPR023393">
    <property type="entry name" value="START-like_dom_sf"/>
</dbReference>
<dbReference type="SUPFAM" id="SSF55961">
    <property type="entry name" value="Bet v1-like"/>
    <property type="match status" value="1"/>
</dbReference>
<dbReference type="InterPro" id="IPR019587">
    <property type="entry name" value="Polyketide_cyclase/dehydratase"/>
</dbReference>
<name>A0ABW2RGG9_9BACL</name>
<gene>
    <name evidence="1" type="ORF">ACFQNG_02790</name>
</gene>
<keyword evidence="2" id="KW-1185">Reference proteome</keyword>
<sequence length="146" mass="17435">MRFTYQIQLNVAIKEAFDWLVDPQKQQQWKTGLKETKWLELYNPENPVGIRFTQTYRNGKTEWELDGEVVEYYQPHVYGLRLNNGPLIEETIYRLEPLTTQSCRLHLNCAVHSRTVIAKPKEFLTFLPTRTNHIKQLRCLKQRLET</sequence>
<dbReference type="Proteomes" id="UP001596500">
    <property type="component" value="Unassembled WGS sequence"/>
</dbReference>